<evidence type="ECO:0000313" key="2">
    <source>
        <dbReference type="EMBL" id="MCP2366021.1"/>
    </source>
</evidence>
<reference evidence="4" key="2">
    <citation type="submission" date="2016-10" db="EMBL/GenBank/DDBJ databases">
        <authorList>
            <person name="Varghese N."/>
            <person name="Submissions S."/>
        </authorList>
    </citation>
    <scope>NUCLEOTIDE SEQUENCE [LARGE SCALE GENOMIC DNA]</scope>
    <source>
        <strain evidence="4">CPCC 202695</strain>
    </source>
</reference>
<name>A0A1H1VVG1_9MICO</name>
<evidence type="ECO:0000313" key="4">
    <source>
        <dbReference type="Proteomes" id="UP000199482"/>
    </source>
</evidence>
<dbReference type="Proteomes" id="UP000893823">
    <property type="component" value="Unassembled WGS sequence"/>
</dbReference>
<dbReference type="Pfam" id="PF01814">
    <property type="entry name" value="Hemerythrin"/>
    <property type="match status" value="1"/>
</dbReference>
<dbReference type="OrthoDB" id="5197650at2"/>
<dbReference type="RefSeq" id="WP_092671914.1">
    <property type="nucleotide sequence ID" value="NZ_BMDN01000001.1"/>
</dbReference>
<dbReference type="STRING" id="589382.SAMN04489721_2094"/>
<evidence type="ECO:0000313" key="3">
    <source>
        <dbReference type="EMBL" id="SDS88854.1"/>
    </source>
</evidence>
<reference evidence="3" key="1">
    <citation type="submission" date="2016-10" db="EMBL/GenBank/DDBJ databases">
        <authorList>
            <person name="de Groot N.N."/>
        </authorList>
    </citation>
    <scope>NUCLEOTIDE SEQUENCE [LARGE SCALE GENOMIC DNA]</scope>
    <source>
        <strain evidence="3">CPCC 202695</strain>
    </source>
</reference>
<dbReference type="EMBL" id="SODL02000001">
    <property type="protein sequence ID" value="MCP2366021.1"/>
    <property type="molecule type" value="Genomic_DNA"/>
</dbReference>
<sequence length="241" mass="27038">MSDFFTMREGETAAPVPDGPVLCPATPAMRRVHRVFLWAYGEAPGLARSAADGDTERSRYVGDVLGNFDKLLHVHHEGEDLFMYPQLGERAPGCELHIAQMLAQHEEVKGVLDELAPIREQWRDTADAALGDQLAAGYERLSAMLQVHLRREVTEVTPAVEKVLTQEEFEKLASHGVDAFEKKVVLAYLGMILATNPPGDQREFLAEMPLPIRLAYRLVGKRLYREQYSTLFPGREIPQTI</sequence>
<dbReference type="AlphaFoldDB" id="A0A1H1VVG1"/>
<proteinExistence type="predicted"/>
<evidence type="ECO:0000313" key="5">
    <source>
        <dbReference type="Proteomes" id="UP000893823"/>
    </source>
</evidence>
<dbReference type="Gene3D" id="1.20.120.520">
    <property type="entry name" value="nmb1532 protein domain like"/>
    <property type="match status" value="1"/>
</dbReference>
<evidence type="ECO:0000259" key="1">
    <source>
        <dbReference type="Pfam" id="PF01814"/>
    </source>
</evidence>
<reference evidence="2" key="3">
    <citation type="submission" date="2022-06" db="EMBL/GenBank/DDBJ databases">
        <title>Genomic Encyclopedia of Type Strains, Phase III (KMG-III): the genomes of soil and plant-associated and newly described type strains.</title>
        <authorList>
            <person name="Whitman W."/>
        </authorList>
    </citation>
    <scope>NUCLEOTIDE SEQUENCE</scope>
    <source>
        <strain evidence="2">CPCC 202695</strain>
    </source>
</reference>
<dbReference type="CDD" id="cd12108">
    <property type="entry name" value="Hr-like"/>
    <property type="match status" value="1"/>
</dbReference>
<feature type="domain" description="Hemerythrin-like" evidence="1">
    <location>
        <begin position="28"/>
        <end position="158"/>
    </location>
</feature>
<gene>
    <name evidence="2" type="ORF">BCL57_000163</name>
    <name evidence="3" type="ORF">SAMN04489721_2094</name>
</gene>
<dbReference type="EMBL" id="LT629755">
    <property type="protein sequence ID" value="SDS88854.1"/>
    <property type="molecule type" value="Genomic_DNA"/>
</dbReference>
<keyword evidence="5" id="KW-1185">Reference proteome</keyword>
<organism evidence="3 4">
    <name type="scientific">Agromyces flavus</name>
    <dbReference type="NCBI Taxonomy" id="589382"/>
    <lineage>
        <taxon>Bacteria</taxon>
        <taxon>Bacillati</taxon>
        <taxon>Actinomycetota</taxon>
        <taxon>Actinomycetes</taxon>
        <taxon>Micrococcales</taxon>
        <taxon>Microbacteriaceae</taxon>
        <taxon>Agromyces</taxon>
    </lineage>
</organism>
<dbReference type="InterPro" id="IPR012312">
    <property type="entry name" value="Hemerythrin-like"/>
</dbReference>
<dbReference type="Proteomes" id="UP000199482">
    <property type="component" value="Chromosome I"/>
</dbReference>
<protein>
    <submittedName>
        <fullName evidence="3">Hemerythrin HHE cation binding domain-containing protein</fullName>
    </submittedName>
</protein>
<accession>A0A1H1VVG1</accession>